<dbReference type="SMART" id="SM00388">
    <property type="entry name" value="HisKA"/>
    <property type="match status" value="1"/>
</dbReference>
<evidence type="ECO:0000256" key="6">
    <source>
        <dbReference type="ARBA" id="ARBA00022692"/>
    </source>
</evidence>
<comment type="catalytic activity">
    <reaction evidence="1">
        <text>ATP + protein L-histidine = ADP + protein N-phospho-L-histidine.</text>
        <dbReference type="EC" id="2.7.13.3"/>
    </reaction>
</comment>
<dbReference type="SUPFAM" id="SSF55874">
    <property type="entry name" value="ATPase domain of HSP90 chaperone/DNA topoisomerase II/histidine kinase"/>
    <property type="match status" value="1"/>
</dbReference>
<dbReference type="Pfam" id="PF00072">
    <property type="entry name" value="Response_reg"/>
    <property type="match status" value="1"/>
</dbReference>
<evidence type="ECO:0000256" key="8">
    <source>
        <dbReference type="ARBA" id="ARBA00022777"/>
    </source>
</evidence>
<organism evidence="17 18">
    <name type="scientific">Vibrio proteolyticus NBRC 13287</name>
    <dbReference type="NCBI Taxonomy" id="1219065"/>
    <lineage>
        <taxon>Bacteria</taxon>
        <taxon>Pseudomonadati</taxon>
        <taxon>Pseudomonadota</taxon>
        <taxon>Gammaproteobacteria</taxon>
        <taxon>Vibrionales</taxon>
        <taxon>Vibrionaceae</taxon>
        <taxon>Vibrio</taxon>
    </lineage>
</organism>
<dbReference type="FunFam" id="1.10.287.130:FF:000004">
    <property type="entry name" value="Ethylene receptor 1"/>
    <property type="match status" value="1"/>
</dbReference>
<dbReference type="InterPro" id="IPR011006">
    <property type="entry name" value="CheY-like_superfamily"/>
</dbReference>
<dbReference type="STRING" id="1219065.VPR01S_01_00400"/>
<dbReference type="SMART" id="SM00387">
    <property type="entry name" value="HATPase_c"/>
    <property type="match status" value="1"/>
</dbReference>
<evidence type="ECO:0000256" key="5">
    <source>
        <dbReference type="ARBA" id="ARBA00022679"/>
    </source>
</evidence>
<keyword evidence="11" id="KW-1133">Transmembrane helix</keyword>
<dbReference type="SUPFAM" id="SSF47384">
    <property type="entry name" value="Homodimeric domain of signal transducing histidine kinase"/>
    <property type="match status" value="1"/>
</dbReference>
<dbReference type="EMBL" id="BATJ01000001">
    <property type="protein sequence ID" value="GAD65268.1"/>
    <property type="molecule type" value="Genomic_DNA"/>
</dbReference>
<reference evidence="17 18" key="1">
    <citation type="submission" date="2013-09" db="EMBL/GenBank/DDBJ databases">
        <title>Whole genome shotgun sequence of Vibrio proteolyticus NBRC 13287.</title>
        <authorList>
            <person name="Isaki S."/>
            <person name="Hosoyama A."/>
            <person name="Numata M."/>
            <person name="Hashimoto M."/>
            <person name="Hosoyama Y."/>
            <person name="Tsuchikane K."/>
            <person name="Noguchi M."/>
            <person name="Hirakata S."/>
            <person name="Ichikawa N."/>
            <person name="Ohji S."/>
            <person name="Yamazoe A."/>
            <person name="Fujita N."/>
        </authorList>
    </citation>
    <scope>NUCLEOTIDE SEQUENCE [LARGE SCALE GENOMIC DNA]</scope>
    <source>
        <strain evidence="17 18">NBRC 13287</strain>
    </source>
</reference>
<feature type="domain" description="Response regulatory" evidence="16">
    <location>
        <begin position="453"/>
        <end position="568"/>
    </location>
</feature>
<dbReference type="InterPro" id="IPR005467">
    <property type="entry name" value="His_kinase_dom"/>
</dbReference>
<dbReference type="Gene3D" id="3.40.50.2300">
    <property type="match status" value="1"/>
</dbReference>
<dbReference type="GO" id="GO:0016020">
    <property type="term" value="C:membrane"/>
    <property type="evidence" value="ECO:0007669"/>
    <property type="project" value="UniProtKB-SubCell"/>
</dbReference>
<name>U3BEW6_VIBPR</name>
<keyword evidence="9" id="KW-0378">Hydrolase</keyword>
<dbReference type="GO" id="GO:0005524">
    <property type="term" value="F:ATP binding"/>
    <property type="evidence" value="ECO:0007669"/>
    <property type="project" value="UniProtKB-KW"/>
</dbReference>
<evidence type="ECO:0000256" key="11">
    <source>
        <dbReference type="ARBA" id="ARBA00022989"/>
    </source>
</evidence>
<dbReference type="InterPro" id="IPR003594">
    <property type="entry name" value="HATPase_dom"/>
</dbReference>
<dbReference type="Gene3D" id="1.10.287.130">
    <property type="match status" value="1"/>
</dbReference>
<dbReference type="PROSITE" id="PS50110">
    <property type="entry name" value="RESPONSE_REGULATORY"/>
    <property type="match status" value="1"/>
</dbReference>
<dbReference type="PANTHER" id="PTHR43047">
    <property type="entry name" value="TWO-COMPONENT HISTIDINE PROTEIN KINASE"/>
    <property type="match status" value="1"/>
</dbReference>
<proteinExistence type="predicted"/>
<dbReference type="PANTHER" id="PTHR43047:SF64">
    <property type="entry name" value="HISTIDINE KINASE CONTAINING CHEY-HOMOLOGOUS RECEIVER DOMAIN AND PAS DOMAIN-RELATED"/>
    <property type="match status" value="1"/>
</dbReference>
<dbReference type="RefSeq" id="WP_021703260.1">
    <property type="nucleotide sequence ID" value="NZ_BATJ01000001.1"/>
</dbReference>
<keyword evidence="6" id="KW-0812">Transmembrane</keyword>
<evidence type="ECO:0000313" key="18">
    <source>
        <dbReference type="Proteomes" id="UP000016570"/>
    </source>
</evidence>
<keyword evidence="18" id="KW-1185">Reference proteome</keyword>
<keyword evidence="12" id="KW-0902">Two-component regulatory system</keyword>
<dbReference type="Pfam" id="PF00512">
    <property type="entry name" value="HisKA"/>
    <property type="match status" value="1"/>
</dbReference>
<dbReference type="Gene3D" id="3.30.565.10">
    <property type="entry name" value="Histidine kinase-like ATPase, C-terminal domain"/>
    <property type="match status" value="1"/>
</dbReference>
<dbReference type="Proteomes" id="UP000016570">
    <property type="component" value="Unassembled WGS sequence"/>
</dbReference>
<dbReference type="InterPro" id="IPR036890">
    <property type="entry name" value="HATPase_C_sf"/>
</dbReference>
<protein>
    <recommendedName>
        <fullName evidence="3">histidine kinase</fullName>
        <ecNumber evidence="3">2.7.13.3</ecNumber>
    </recommendedName>
</protein>
<sequence>MQLENQEQLSELLVELNRSREREARLAEENSAILAGISSITGAKNKHQIFHELHRVLLPYIAFDDFVVLTKDKDEAHFKTLLTSNSVFAKHVWKSDNKFNRVLNGDCIVLFQPSTLKEFEELNAFARQEIQSALVTGVKAQVSQFVIMLFGRRKGQFSIPVRDTLSRFRPLLERAIIDIENKERLETLVEIRTQELELAQQKAVEANQAKSQFLAMMSHEIRTPLNAVLGLIDVMRADSSSLQQLKLLEQMGASAELLLVIINDILDFTKIESGHFDLNSQWIDLRSEFDKALIHLKQSAKAKGLIFQSDTDIESHRDFWLDPTRFSQIVFNLVGNAIKFTGNGLVTVSLKATGAQLILEVCDTGIGIEPQILESLFSPFKQADSSITRNFGGTGLGLTITKHLVSLMGGNIDVESTPGLGSVFKVSLPLQSRCRERIPERDMPKRYESNKQQVVVVEDTKTNQMVIKLILEKEGYLVITKDNGSEALDFFANGGQADIILMDISMPVMDGISATKAIRARGLNTPIVALTAHAMEQDQQLCINAGMNDFVAKPIRSAEIIETIGRILETNNDR</sequence>
<feature type="modified residue" description="4-aspartylphosphate" evidence="14">
    <location>
        <position position="503"/>
    </location>
</feature>
<gene>
    <name evidence="17" type="ORF">VPR01S_01_00400</name>
</gene>
<evidence type="ECO:0000256" key="2">
    <source>
        <dbReference type="ARBA" id="ARBA00004370"/>
    </source>
</evidence>
<dbReference type="InterPro" id="IPR001789">
    <property type="entry name" value="Sig_transdc_resp-reg_receiver"/>
</dbReference>
<dbReference type="EC" id="2.7.13.3" evidence="3"/>
<dbReference type="GO" id="GO:0000155">
    <property type="term" value="F:phosphorelay sensor kinase activity"/>
    <property type="evidence" value="ECO:0007669"/>
    <property type="project" value="InterPro"/>
</dbReference>
<dbReference type="InterPro" id="IPR036097">
    <property type="entry name" value="HisK_dim/P_sf"/>
</dbReference>
<dbReference type="eggNOG" id="COG2205">
    <property type="taxonomic scope" value="Bacteria"/>
</dbReference>
<evidence type="ECO:0000259" key="15">
    <source>
        <dbReference type="PROSITE" id="PS50109"/>
    </source>
</evidence>
<dbReference type="AlphaFoldDB" id="U3BEW6"/>
<keyword evidence="4 14" id="KW-0597">Phosphoprotein</keyword>
<evidence type="ECO:0000256" key="4">
    <source>
        <dbReference type="ARBA" id="ARBA00022553"/>
    </source>
</evidence>
<keyword evidence="13" id="KW-0472">Membrane</keyword>
<comment type="caution">
    <text evidence="17">The sequence shown here is derived from an EMBL/GenBank/DDBJ whole genome shotgun (WGS) entry which is preliminary data.</text>
</comment>
<evidence type="ECO:0000256" key="3">
    <source>
        <dbReference type="ARBA" id="ARBA00012438"/>
    </source>
</evidence>
<evidence type="ECO:0000256" key="10">
    <source>
        <dbReference type="ARBA" id="ARBA00022840"/>
    </source>
</evidence>
<dbReference type="PROSITE" id="PS50109">
    <property type="entry name" value="HIS_KIN"/>
    <property type="match status" value="1"/>
</dbReference>
<evidence type="ECO:0000256" key="12">
    <source>
        <dbReference type="ARBA" id="ARBA00023012"/>
    </source>
</evidence>
<accession>U3BEW6</accession>
<keyword evidence="8" id="KW-0418">Kinase</keyword>
<dbReference type="InterPro" id="IPR003661">
    <property type="entry name" value="HisK_dim/P_dom"/>
</dbReference>
<evidence type="ECO:0000256" key="13">
    <source>
        <dbReference type="ARBA" id="ARBA00023136"/>
    </source>
</evidence>
<dbReference type="CDD" id="cd16922">
    <property type="entry name" value="HATPase_EvgS-ArcB-TorS-like"/>
    <property type="match status" value="1"/>
</dbReference>
<dbReference type="SMART" id="SM00448">
    <property type="entry name" value="REC"/>
    <property type="match status" value="1"/>
</dbReference>
<evidence type="ECO:0000259" key="16">
    <source>
        <dbReference type="PROSITE" id="PS50110"/>
    </source>
</evidence>
<dbReference type="FunFam" id="3.30.565.10:FF:000010">
    <property type="entry name" value="Sensor histidine kinase RcsC"/>
    <property type="match status" value="1"/>
</dbReference>
<evidence type="ECO:0000256" key="9">
    <source>
        <dbReference type="ARBA" id="ARBA00022801"/>
    </source>
</evidence>
<keyword evidence="10" id="KW-0067">ATP-binding</keyword>
<dbReference type="SUPFAM" id="SSF52172">
    <property type="entry name" value="CheY-like"/>
    <property type="match status" value="1"/>
</dbReference>
<evidence type="ECO:0000313" key="17">
    <source>
        <dbReference type="EMBL" id="GAD65268.1"/>
    </source>
</evidence>
<evidence type="ECO:0000256" key="7">
    <source>
        <dbReference type="ARBA" id="ARBA00022741"/>
    </source>
</evidence>
<keyword evidence="5" id="KW-0808">Transferase</keyword>
<dbReference type="GO" id="GO:0016787">
    <property type="term" value="F:hydrolase activity"/>
    <property type="evidence" value="ECO:0007669"/>
    <property type="project" value="UniProtKB-KW"/>
</dbReference>
<comment type="subcellular location">
    <subcellularLocation>
        <location evidence="2">Membrane</location>
    </subcellularLocation>
</comment>
<dbReference type="CDD" id="cd17546">
    <property type="entry name" value="REC_hyHK_CKI1_RcsC-like"/>
    <property type="match status" value="1"/>
</dbReference>
<dbReference type="PRINTS" id="PR00344">
    <property type="entry name" value="BCTRLSENSOR"/>
</dbReference>
<feature type="domain" description="Histidine kinase" evidence="15">
    <location>
        <begin position="216"/>
        <end position="432"/>
    </location>
</feature>
<dbReference type="Pfam" id="PF02518">
    <property type="entry name" value="HATPase_c"/>
    <property type="match status" value="1"/>
</dbReference>
<evidence type="ECO:0000256" key="1">
    <source>
        <dbReference type="ARBA" id="ARBA00000085"/>
    </source>
</evidence>
<evidence type="ECO:0000256" key="14">
    <source>
        <dbReference type="PROSITE-ProRule" id="PRU00169"/>
    </source>
</evidence>
<dbReference type="CDD" id="cd00082">
    <property type="entry name" value="HisKA"/>
    <property type="match status" value="1"/>
</dbReference>
<dbReference type="InterPro" id="IPR004358">
    <property type="entry name" value="Sig_transdc_His_kin-like_C"/>
</dbReference>
<keyword evidence="7" id="KW-0547">Nucleotide-binding</keyword>